<dbReference type="InterPro" id="IPR029150">
    <property type="entry name" value="dCache_3"/>
</dbReference>
<dbReference type="FunFam" id="3.30.70.270:FF:000001">
    <property type="entry name" value="Diguanylate cyclase domain protein"/>
    <property type="match status" value="1"/>
</dbReference>
<dbReference type="InterPro" id="IPR000160">
    <property type="entry name" value="GGDEF_dom"/>
</dbReference>
<dbReference type="Pfam" id="PF00990">
    <property type="entry name" value="GGDEF"/>
    <property type="match status" value="1"/>
</dbReference>
<name>A0A1E3GUU2_9GAMM</name>
<dbReference type="PROSITE" id="PS50883">
    <property type="entry name" value="EAL"/>
    <property type="match status" value="1"/>
</dbReference>
<keyword evidence="7" id="KW-1185">Reference proteome</keyword>
<dbReference type="PROSITE" id="PS50112">
    <property type="entry name" value="PAS"/>
    <property type="match status" value="1"/>
</dbReference>
<dbReference type="GO" id="GO:0071111">
    <property type="term" value="F:cyclic-guanylate-specific phosphodiesterase activity"/>
    <property type="evidence" value="ECO:0007669"/>
    <property type="project" value="UniProtKB-EC"/>
</dbReference>
<keyword evidence="2" id="KW-0812">Transmembrane</keyword>
<comment type="caution">
    <text evidence="6">The sequence shown here is derived from an EMBL/GenBank/DDBJ whole genome shotgun (WGS) entry which is preliminary data.</text>
</comment>
<dbReference type="NCBIfam" id="TIGR00254">
    <property type="entry name" value="GGDEF"/>
    <property type="match status" value="1"/>
</dbReference>
<comment type="cofactor">
    <cofactor evidence="1">
        <name>Mg(2+)</name>
        <dbReference type="ChEBI" id="CHEBI:18420"/>
    </cofactor>
</comment>
<keyword evidence="2" id="KW-0472">Membrane</keyword>
<accession>A0A1E3GUU2</accession>
<dbReference type="Proteomes" id="UP000094379">
    <property type="component" value="Unassembled WGS sequence"/>
</dbReference>
<dbReference type="SUPFAM" id="SSF55785">
    <property type="entry name" value="PYP-like sensor domain (PAS domain)"/>
    <property type="match status" value="1"/>
</dbReference>
<dbReference type="CDD" id="cd00130">
    <property type="entry name" value="PAS"/>
    <property type="match status" value="1"/>
</dbReference>
<dbReference type="SMART" id="SM00091">
    <property type="entry name" value="PAS"/>
    <property type="match status" value="1"/>
</dbReference>
<dbReference type="PANTHER" id="PTHR44757:SF2">
    <property type="entry name" value="BIOFILM ARCHITECTURE MAINTENANCE PROTEIN MBAA"/>
    <property type="match status" value="1"/>
</dbReference>
<reference evidence="6 7" key="1">
    <citation type="submission" date="2016-07" db="EMBL/GenBank/DDBJ databases">
        <title>Draft Genome Sequence of Methylophaga muralis Bur 1.</title>
        <authorList>
            <person name="Vasilenko O.V."/>
            <person name="Doronina N.V."/>
            <person name="Shmareva M.N."/>
            <person name="Tarlachkov S.V."/>
            <person name="Mustakhimov I."/>
            <person name="Trotsenko Y.A."/>
        </authorList>
    </citation>
    <scope>NUCLEOTIDE SEQUENCE [LARGE SCALE GENOMIC DNA]</scope>
    <source>
        <strain evidence="6 7">Bur 1</strain>
    </source>
</reference>
<dbReference type="SUPFAM" id="SSF141868">
    <property type="entry name" value="EAL domain-like"/>
    <property type="match status" value="1"/>
</dbReference>
<dbReference type="RefSeq" id="WP_069295173.1">
    <property type="nucleotide sequence ID" value="NZ_MCRI01000003.1"/>
</dbReference>
<dbReference type="Pfam" id="PF00563">
    <property type="entry name" value="EAL"/>
    <property type="match status" value="1"/>
</dbReference>
<dbReference type="PANTHER" id="PTHR44757">
    <property type="entry name" value="DIGUANYLATE CYCLASE DGCP"/>
    <property type="match status" value="1"/>
</dbReference>
<protein>
    <submittedName>
        <fullName evidence="6">Cyclic di-GMP phosphodiesterase Gmr</fullName>
        <ecNumber evidence="6">3.1.4.52</ecNumber>
    </submittedName>
</protein>
<dbReference type="InterPro" id="IPR035965">
    <property type="entry name" value="PAS-like_dom_sf"/>
</dbReference>
<keyword evidence="2" id="KW-1133">Transmembrane helix</keyword>
<feature type="domain" description="GGDEF" evidence="5">
    <location>
        <begin position="539"/>
        <end position="672"/>
    </location>
</feature>
<evidence type="ECO:0000256" key="2">
    <source>
        <dbReference type="SAM" id="Phobius"/>
    </source>
</evidence>
<sequence length="936" mass="106596">MNQADNPSRFFSLKWKFALLFGGLLIILNISFPLMIYWDMQHKFGFVREQIQQQYHQYLDGQLESSKSELQRLAEFVLIPANDNPTASELLDLINREQSELELGWNVSVAHVYRRDGKFLGGWGLDVPEFVSQYAIQTAENETSYSQVDCRYQCRQYLLLPVLSQDQTEYVLLLGYDISQILLAFSSKTGADLAILSSYASDDQTEDRYLPSWEKYVHGLSHFQQNINYLRQFGEIHQHDFHHMQNHVMRPAGLPIEFHMIRPQGSEDVLFVIMENISEQQEELHQSLIRNILFAVLSFLLLGSSLVLFISSPLRRLSQVSKALPLLAKQQYQLVRQSVSPPPHHQSTDELDLLETATVSLTTQLEQLHISVEKQTFALQQERDFVKNLINTAQLIIITLDQQCRITSFNQYAERITGISANEIINKPIQGFFSPEEWPHIYQALTDIKEKRSSVQQMEADFIHRKDNVRVISWMHSSLNVQNNDSVILSVGVDITEKKHNEDQILWMAEHDALTGLYNRFKFNVEFERILLHAEKVGSKGVLLVLDLDQFKDLNDSCGHNIGDQLLKRVAQVLSKVTRSTDLVARLGGDEFAILLPQTDLKGAEQFCKKIAVQLAELNFIYQHISYHISSSMGLVKFPLAGQGIDALLSNADLAMYQAKAKGKNTWHTFNIDDKTRSHLQNRILWKQKIIDALAEKNQRFIFHYQPILDLTTNKVSHYEALLRLEDADGTLHMPGSFIEVAEQTGLIHQIDHHVLKMGVHKQAEFDQLPTPISLSLNLSAHATSDPELLPRLKRLLRETGAKPGNLIFELTETAAVADYGQAKTMMLKINKLGCQFSLDDFGTGFASFRYMRELPVAIVKIDGAFIRHICDNPDDRLFVKALVDVAKGMGKKTIAEFVEDEAIVTMLKTIGVDYAQGYHIGRPKPALLDDANLSD</sequence>
<dbReference type="CDD" id="cd01949">
    <property type="entry name" value="GGDEF"/>
    <property type="match status" value="1"/>
</dbReference>
<proteinExistence type="predicted"/>
<dbReference type="SMART" id="SM00267">
    <property type="entry name" value="GGDEF"/>
    <property type="match status" value="1"/>
</dbReference>
<dbReference type="Gene3D" id="3.20.20.450">
    <property type="entry name" value="EAL domain"/>
    <property type="match status" value="1"/>
</dbReference>
<feature type="domain" description="EAL" evidence="4">
    <location>
        <begin position="683"/>
        <end position="936"/>
    </location>
</feature>
<dbReference type="InterPro" id="IPR000014">
    <property type="entry name" value="PAS"/>
</dbReference>
<feature type="transmembrane region" description="Helical" evidence="2">
    <location>
        <begin position="292"/>
        <end position="311"/>
    </location>
</feature>
<keyword evidence="6" id="KW-0378">Hydrolase</keyword>
<feature type="domain" description="PAS" evidence="3">
    <location>
        <begin position="382"/>
        <end position="452"/>
    </location>
</feature>
<evidence type="ECO:0000256" key="1">
    <source>
        <dbReference type="ARBA" id="ARBA00001946"/>
    </source>
</evidence>
<dbReference type="NCBIfam" id="TIGR00229">
    <property type="entry name" value="sensory_box"/>
    <property type="match status" value="1"/>
</dbReference>
<organism evidence="6 7">
    <name type="scientific">Methylophaga muralis</name>
    <dbReference type="NCBI Taxonomy" id="291169"/>
    <lineage>
        <taxon>Bacteria</taxon>
        <taxon>Pseudomonadati</taxon>
        <taxon>Pseudomonadota</taxon>
        <taxon>Gammaproteobacteria</taxon>
        <taxon>Thiotrichales</taxon>
        <taxon>Piscirickettsiaceae</taxon>
        <taxon>Methylophaga</taxon>
    </lineage>
</organism>
<dbReference type="EMBL" id="MCRI01000003">
    <property type="protein sequence ID" value="ODN67797.1"/>
    <property type="molecule type" value="Genomic_DNA"/>
</dbReference>
<dbReference type="InterPro" id="IPR035919">
    <property type="entry name" value="EAL_sf"/>
</dbReference>
<dbReference type="STRING" id="291169.A9E74_00633"/>
<dbReference type="Pfam" id="PF13426">
    <property type="entry name" value="PAS_9"/>
    <property type="match status" value="1"/>
</dbReference>
<dbReference type="CDD" id="cd01948">
    <property type="entry name" value="EAL"/>
    <property type="match status" value="1"/>
</dbReference>
<evidence type="ECO:0000313" key="7">
    <source>
        <dbReference type="Proteomes" id="UP000094379"/>
    </source>
</evidence>
<dbReference type="Gene3D" id="3.30.70.270">
    <property type="match status" value="1"/>
</dbReference>
<dbReference type="PROSITE" id="PS50887">
    <property type="entry name" value="GGDEF"/>
    <property type="match status" value="1"/>
</dbReference>
<feature type="transmembrane region" description="Helical" evidence="2">
    <location>
        <begin position="17"/>
        <end position="38"/>
    </location>
</feature>
<dbReference type="Gene3D" id="3.30.450.20">
    <property type="entry name" value="PAS domain"/>
    <property type="match status" value="1"/>
</dbReference>
<evidence type="ECO:0000259" key="4">
    <source>
        <dbReference type="PROSITE" id="PS50883"/>
    </source>
</evidence>
<dbReference type="SMART" id="SM00052">
    <property type="entry name" value="EAL"/>
    <property type="match status" value="1"/>
</dbReference>
<dbReference type="SUPFAM" id="SSF55073">
    <property type="entry name" value="Nucleotide cyclase"/>
    <property type="match status" value="1"/>
</dbReference>
<dbReference type="PATRIC" id="fig|291169.3.peg.635"/>
<evidence type="ECO:0000313" key="6">
    <source>
        <dbReference type="EMBL" id="ODN67797.1"/>
    </source>
</evidence>
<evidence type="ECO:0000259" key="5">
    <source>
        <dbReference type="PROSITE" id="PS50887"/>
    </source>
</evidence>
<dbReference type="InterPro" id="IPR043128">
    <property type="entry name" value="Rev_trsase/Diguanyl_cyclase"/>
</dbReference>
<dbReference type="InterPro" id="IPR001633">
    <property type="entry name" value="EAL_dom"/>
</dbReference>
<dbReference type="EC" id="3.1.4.52" evidence="6"/>
<dbReference type="InterPro" id="IPR052155">
    <property type="entry name" value="Biofilm_reg_signaling"/>
</dbReference>
<gene>
    <name evidence="6" type="primary">gmr_3</name>
    <name evidence="6" type="ORF">A9E74_00633</name>
</gene>
<dbReference type="InterPro" id="IPR029787">
    <property type="entry name" value="Nucleotide_cyclase"/>
</dbReference>
<dbReference type="Pfam" id="PF14827">
    <property type="entry name" value="dCache_3"/>
    <property type="match status" value="1"/>
</dbReference>
<dbReference type="AlphaFoldDB" id="A0A1E3GUU2"/>
<evidence type="ECO:0000259" key="3">
    <source>
        <dbReference type="PROSITE" id="PS50112"/>
    </source>
</evidence>